<accession>A0A4R8A4W9</accession>
<dbReference type="PIRSF" id="PIRSF004976">
    <property type="entry name" value="ATPase_YdaO"/>
    <property type="match status" value="1"/>
</dbReference>
<dbReference type="Proteomes" id="UP000294743">
    <property type="component" value="Unassembled WGS sequence"/>
</dbReference>
<dbReference type="InterPro" id="IPR035107">
    <property type="entry name" value="tRNA_thiolation_TtcA_Ctu1"/>
</dbReference>
<dbReference type="RefSeq" id="WP_134168131.1">
    <property type="nucleotide sequence ID" value="NZ_SODD01000004.1"/>
</dbReference>
<dbReference type="EMBL" id="SODD01000004">
    <property type="protein sequence ID" value="TDW25565.1"/>
    <property type="molecule type" value="Genomic_DNA"/>
</dbReference>
<dbReference type="PANTHER" id="PTHR43686:SF1">
    <property type="entry name" value="AMINOTRAN_5 DOMAIN-CONTAINING PROTEIN"/>
    <property type="match status" value="1"/>
</dbReference>
<evidence type="ECO:0000313" key="3">
    <source>
        <dbReference type="EMBL" id="TDW25565.1"/>
    </source>
</evidence>
<comment type="caution">
    <text evidence="3">The sequence shown here is derived from an EMBL/GenBank/DDBJ whole genome shotgun (WGS) entry which is preliminary data.</text>
</comment>
<name>A0A4R8A4W9_9FIRM</name>
<dbReference type="InterPro" id="IPR014729">
    <property type="entry name" value="Rossmann-like_a/b/a_fold"/>
</dbReference>
<gene>
    <name evidence="3" type="ORF">EDD63_10495</name>
</gene>
<dbReference type="AlphaFoldDB" id="A0A4R8A4W9"/>
<keyword evidence="1" id="KW-0808">Transferase</keyword>
<dbReference type="GO" id="GO:0016740">
    <property type="term" value="F:transferase activity"/>
    <property type="evidence" value="ECO:0007669"/>
    <property type="project" value="UniProtKB-KW"/>
</dbReference>
<reference evidence="3 4" key="1">
    <citation type="submission" date="2019-03" db="EMBL/GenBank/DDBJ databases">
        <title>Genomic Encyclopedia of Type Strains, Phase IV (KMG-IV): sequencing the most valuable type-strain genomes for metagenomic binning, comparative biology and taxonomic classification.</title>
        <authorList>
            <person name="Goeker M."/>
        </authorList>
    </citation>
    <scope>NUCLEOTIDE SEQUENCE [LARGE SCALE GENOMIC DNA]</scope>
    <source>
        <strain evidence="3 4">DSM 28867</strain>
    </source>
</reference>
<evidence type="ECO:0000313" key="4">
    <source>
        <dbReference type="Proteomes" id="UP000294743"/>
    </source>
</evidence>
<dbReference type="CDD" id="cd24138">
    <property type="entry name" value="TtcA-like"/>
    <property type="match status" value="1"/>
</dbReference>
<evidence type="ECO:0000259" key="2">
    <source>
        <dbReference type="Pfam" id="PF01171"/>
    </source>
</evidence>
<keyword evidence="4" id="KW-1185">Reference proteome</keyword>
<evidence type="ECO:0000256" key="1">
    <source>
        <dbReference type="ARBA" id="ARBA00022679"/>
    </source>
</evidence>
<dbReference type="InterPro" id="IPR011063">
    <property type="entry name" value="TilS/TtcA_N"/>
</dbReference>
<sequence length="250" mass="29298">MYNRCMKKILKQLRKADEDFHLIESNDLIIVGVSGGKDSMLLLYALSLYQKFEHKKFNLLAVHLKMNFPDMDSTPIREYCKKLGVEYYEEDTYMNEILAYHQRKDGSYDCSLCSTLKRGAIVNIAKERQATKICFAHHADDAIETFFLNAIYGGRLETFQPDIYYEDKEIHFIRPLIYTYEKDIKQAVKKYDLPIVESTCPNDGVSKREDMKQLVQSIYKIYPQADKNLLNMLSNENIHLWKKDTGTSER</sequence>
<protein>
    <submittedName>
        <fullName evidence="3">tRNA(Ile)-lysidine synthase TilS/MesJ</fullName>
    </submittedName>
</protein>
<dbReference type="GO" id="GO:0008033">
    <property type="term" value="P:tRNA processing"/>
    <property type="evidence" value="ECO:0007669"/>
    <property type="project" value="InterPro"/>
</dbReference>
<dbReference type="PANTHER" id="PTHR43686">
    <property type="entry name" value="SULFURTRANSFERASE-RELATED"/>
    <property type="match status" value="1"/>
</dbReference>
<feature type="domain" description="tRNA(Ile)-lysidine/2-thiocytidine synthase N-terminal" evidence="2">
    <location>
        <begin position="29"/>
        <end position="197"/>
    </location>
</feature>
<dbReference type="Gene3D" id="3.40.50.620">
    <property type="entry name" value="HUPs"/>
    <property type="match status" value="1"/>
</dbReference>
<dbReference type="SUPFAM" id="SSF52402">
    <property type="entry name" value="Adenine nucleotide alpha hydrolases-like"/>
    <property type="match status" value="1"/>
</dbReference>
<dbReference type="Pfam" id="PF01171">
    <property type="entry name" value="ATP_bind_3"/>
    <property type="match status" value="1"/>
</dbReference>
<proteinExistence type="predicted"/>
<dbReference type="OrthoDB" id="9801054at2"/>
<organism evidence="3 4">
    <name type="scientific">Breznakia blatticola</name>
    <dbReference type="NCBI Taxonomy" id="1754012"/>
    <lineage>
        <taxon>Bacteria</taxon>
        <taxon>Bacillati</taxon>
        <taxon>Bacillota</taxon>
        <taxon>Erysipelotrichia</taxon>
        <taxon>Erysipelotrichales</taxon>
        <taxon>Erysipelotrichaceae</taxon>
        <taxon>Breznakia</taxon>
    </lineage>
</organism>